<protein>
    <submittedName>
        <fullName evidence="4">Alpha/beta hydrolase</fullName>
    </submittedName>
</protein>
<dbReference type="GO" id="GO:0016020">
    <property type="term" value="C:membrane"/>
    <property type="evidence" value="ECO:0007669"/>
    <property type="project" value="TreeGrafter"/>
</dbReference>
<dbReference type="InterPro" id="IPR050266">
    <property type="entry name" value="AB_hydrolase_sf"/>
</dbReference>
<keyword evidence="5" id="KW-1185">Reference proteome</keyword>
<dbReference type="EMBL" id="JABBPN010000001">
    <property type="protein sequence ID" value="NMO94395.1"/>
    <property type="molecule type" value="Genomic_DNA"/>
</dbReference>
<accession>A0A848M0V5</accession>
<dbReference type="PRINTS" id="PR00111">
    <property type="entry name" value="ABHYDROLASE"/>
</dbReference>
<evidence type="ECO:0000313" key="4">
    <source>
        <dbReference type="EMBL" id="NMO94395.1"/>
    </source>
</evidence>
<dbReference type="InterPro" id="IPR000639">
    <property type="entry name" value="Epox_hydrolase-like"/>
</dbReference>
<dbReference type="InterPro" id="IPR000073">
    <property type="entry name" value="AB_hydrolase_1"/>
</dbReference>
<dbReference type="PANTHER" id="PTHR43798:SF31">
    <property type="entry name" value="AB HYDROLASE SUPERFAMILY PROTEIN YCLE"/>
    <property type="match status" value="1"/>
</dbReference>
<evidence type="ECO:0000259" key="3">
    <source>
        <dbReference type="Pfam" id="PF00561"/>
    </source>
</evidence>
<organism evidence="4 5">
    <name type="scientific">Paenibacillus lemnae</name>
    <dbReference type="NCBI Taxonomy" id="1330551"/>
    <lineage>
        <taxon>Bacteria</taxon>
        <taxon>Bacillati</taxon>
        <taxon>Bacillota</taxon>
        <taxon>Bacilli</taxon>
        <taxon>Bacillales</taxon>
        <taxon>Paenibacillaceae</taxon>
        <taxon>Paenibacillus</taxon>
    </lineage>
</organism>
<evidence type="ECO:0000313" key="5">
    <source>
        <dbReference type="Proteomes" id="UP000565468"/>
    </source>
</evidence>
<sequence>MYIEVEPGVRLFVQDIRPEPGTETGTETGAGTGAGSSPVVFVHGWPLNHNMFEYQLNVLPQYDFRCIALDQRGFGQSDKPWHGYSYDRLADDLHEVLQQLDIRNAVLVGFSIGGAISIRYMSRYSGDRISKLVLIDAAAPLFTQRPDYPYGLPLAQVNDLIQQTAHNRPKMLEDLSLQFFNRNLGQGMLNWFVDMGLEGASYATIQQLVTLRDSDLRGDLAWIQVPTVIFHGLHDQIVPIQSGRALQQGIRGSHLYILQNSGHGSVIDQMTELNQGLLQFIR</sequence>
<keyword evidence="1 4" id="KW-0378">Hydrolase</keyword>
<dbReference type="InterPro" id="IPR029058">
    <property type="entry name" value="AB_hydrolase_fold"/>
</dbReference>
<proteinExistence type="predicted"/>
<evidence type="ECO:0000256" key="2">
    <source>
        <dbReference type="SAM" id="MobiDB-lite"/>
    </source>
</evidence>
<dbReference type="SUPFAM" id="SSF53474">
    <property type="entry name" value="alpha/beta-Hydrolases"/>
    <property type="match status" value="1"/>
</dbReference>
<feature type="domain" description="AB hydrolase-1" evidence="3">
    <location>
        <begin position="38"/>
        <end position="268"/>
    </location>
</feature>
<dbReference type="Pfam" id="PF00561">
    <property type="entry name" value="Abhydrolase_1"/>
    <property type="match status" value="1"/>
</dbReference>
<dbReference type="GO" id="GO:0016787">
    <property type="term" value="F:hydrolase activity"/>
    <property type="evidence" value="ECO:0007669"/>
    <property type="project" value="UniProtKB-KW"/>
</dbReference>
<dbReference type="Gene3D" id="3.40.50.1820">
    <property type="entry name" value="alpha/beta hydrolase"/>
    <property type="match status" value="1"/>
</dbReference>
<dbReference type="PANTHER" id="PTHR43798">
    <property type="entry name" value="MONOACYLGLYCEROL LIPASE"/>
    <property type="match status" value="1"/>
</dbReference>
<dbReference type="RefSeq" id="WP_169503089.1">
    <property type="nucleotide sequence ID" value="NZ_JABBPN010000001.1"/>
</dbReference>
<reference evidence="4 5" key="1">
    <citation type="submission" date="2020-04" db="EMBL/GenBank/DDBJ databases">
        <title>Paenibacillus algicola sp. nov., a novel marine bacterium producing alginate lyase.</title>
        <authorList>
            <person name="Huang H."/>
        </authorList>
    </citation>
    <scope>NUCLEOTIDE SEQUENCE [LARGE SCALE GENOMIC DNA]</scope>
    <source>
        <strain evidence="4 5">L7-75</strain>
    </source>
</reference>
<gene>
    <name evidence="4" type="ORF">HII30_01170</name>
</gene>
<comment type="caution">
    <text evidence="4">The sequence shown here is derived from an EMBL/GenBank/DDBJ whole genome shotgun (WGS) entry which is preliminary data.</text>
</comment>
<name>A0A848M0V5_PAELE</name>
<dbReference type="Proteomes" id="UP000565468">
    <property type="component" value="Unassembled WGS sequence"/>
</dbReference>
<dbReference type="PRINTS" id="PR00412">
    <property type="entry name" value="EPOXHYDRLASE"/>
</dbReference>
<feature type="region of interest" description="Disordered" evidence="2">
    <location>
        <begin position="15"/>
        <end position="34"/>
    </location>
</feature>
<dbReference type="AlphaFoldDB" id="A0A848M0V5"/>
<evidence type="ECO:0000256" key="1">
    <source>
        <dbReference type="ARBA" id="ARBA00022801"/>
    </source>
</evidence>